<reference evidence="2" key="1">
    <citation type="journal article" date="2015" name="Nature">
        <title>Complex archaea that bridge the gap between prokaryotes and eukaryotes.</title>
        <authorList>
            <person name="Spang A."/>
            <person name="Saw J.H."/>
            <person name="Jorgensen S.L."/>
            <person name="Zaremba-Niedzwiedzka K."/>
            <person name="Martijn J."/>
            <person name="Lind A.E."/>
            <person name="van Eijk R."/>
            <person name="Schleper C."/>
            <person name="Guy L."/>
            <person name="Ettema T.J."/>
        </authorList>
    </citation>
    <scope>NUCLEOTIDE SEQUENCE</scope>
</reference>
<evidence type="ECO:0000313" key="2">
    <source>
        <dbReference type="EMBL" id="KKK89925.1"/>
    </source>
</evidence>
<organism evidence="2">
    <name type="scientific">marine sediment metagenome</name>
    <dbReference type="NCBI Taxonomy" id="412755"/>
    <lineage>
        <taxon>unclassified sequences</taxon>
        <taxon>metagenomes</taxon>
        <taxon>ecological metagenomes</taxon>
    </lineage>
</organism>
<name>A0A0F8ZVI0_9ZZZZ</name>
<sequence>MKTPVLNRDPSTDTETMGSLTFDGVSIFTVERPWVPTDPGGMPFESCVPAGRYRLVPYVRGNGDAVRALVNPGLGVYFRKADRTRDVGRYKILIHAGNWVTDVVGCIAPGYGRTTSAAGPMVTDSRKAMKLLMNWLGDDEAEILIRDEE</sequence>
<dbReference type="Pfam" id="PF18925">
    <property type="entry name" value="DUF5675"/>
    <property type="match status" value="1"/>
</dbReference>
<proteinExistence type="predicted"/>
<dbReference type="InterPro" id="IPR043732">
    <property type="entry name" value="DUF5675"/>
</dbReference>
<gene>
    <name evidence="2" type="ORF">LCGC14_2728220</name>
</gene>
<dbReference type="AlphaFoldDB" id="A0A0F8ZVI0"/>
<feature type="domain" description="DUF5675" evidence="1">
    <location>
        <begin position="6"/>
        <end position="136"/>
    </location>
</feature>
<dbReference type="EMBL" id="LAZR01049318">
    <property type="protein sequence ID" value="KKK89925.1"/>
    <property type="molecule type" value="Genomic_DNA"/>
</dbReference>
<evidence type="ECO:0000259" key="1">
    <source>
        <dbReference type="Pfam" id="PF18925"/>
    </source>
</evidence>
<comment type="caution">
    <text evidence="2">The sequence shown here is derived from an EMBL/GenBank/DDBJ whole genome shotgun (WGS) entry which is preliminary data.</text>
</comment>
<protein>
    <recommendedName>
        <fullName evidence="1">DUF5675 domain-containing protein</fullName>
    </recommendedName>
</protein>
<accession>A0A0F8ZVI0</accession>